<dbReference type="Pfam" id="PF00501">
    <property type="entry name" value="AMP-binding"/>
    <property type="match status" value="1"/>
</dbReference>
<dbReference type="FunFam" id="3.30.559.10:FF:000023">
    <property type="entry name" value="Non-ribosomal peptide synthetase"/>
    <property type="match status" value="1"/>
</dbReference>
<dbReference type="Gene3D" id="3.40.50.12780">
    <property type="entry name" value="N-terminal domain of ligase-like"/>
    <property type="match status" value="1"/>
</dbReference>
<feature type="domain" description="Carrier" evidence="7">
    <location>
        <begin position="1417"/>
        <end position="1498"/>
    </location>
</feature>
<sequence>MTVEQILLKYQEKGVTFYLEGDKLKFKGPKGIVEDQAKIEIKSYKAQIMEYLETHTGKVICNKEEKFLPFPLTDIQSAYLVGRNPSYRYGGIGCKIYSEFSYPALDLARLKKAWNQVIESHDMLHAVIMKNGTQQILEKYAQPDIKVWHMEHASEEELECHSRKMRERLANKNYLPETWPLYDLEATVGKDKTILHVSLDMLIADFTSIHIIINDLEDHYYGEETRNKAHDLSYRDIMIYKENQKKQPQYIEKAAKDREYWKSRMKDMPEGPELPVLEQEEKICIRQHNTFISQKRCRELSEFAKAQQVTLSGVILSMYAEVLRNWSRQKDFCINITMANRPDIHPEVQNVIGDFTVVDILQVKNQNEASYVERMKAVQKQLWEDLGHLSYTGVELLREMTRTRKKEIIIPYVYTSTLGLQQENQDAQFCRHGNLLYKITQTPQVLIDCQVMEYDGGILVNWDVREELFPEGLIEEAFEVFNNLLNNVSIETLAAATTLAGLPEKTMQCRERVNATKTKFEDVTMFDGFVKQVAQHPDREAVFCDGVSYSYREIADYANAVQKALLDSGCQKGDFVAIELKKSAWQIAAVMGTLLAGGAYLPVDMEQPRARKNKILMDSGARFLIASGEEEIGMEGIQVILAGELEIIPDQDVVPVQVDSDQIAYIIYTSGSTGNPKGVVINHHSAMNTIQDILKKYQITEQDKAIGIANLAFDLSVFDIFGMLTAGGSIVLPSHDKDIAEWCQLVTQQKVTIWNTVPAQMQMLVSYMEAEQKEENDSLRLVMLSGDWISVKLPKEIQTIFKNAAVVSLGGATEASIWSIYYEIDTDITYERSIPYGYPLANQEFYVLDKNLNPCPDWVKGDLYIGGEGLAVEYLGDQEMTDRKFLFHKGLNKRLYATGDCGRYLPGGVIEFMGREDFQVKIRGHRVELNEMEAVMNSYEDVEQAFVLSSSQNDDLLGAFILPVADKEQNESGLISRLQTISQKFNEADDIFEAKAEQYQDWVTVSNQTALYDIMKTFIQVGAFTDTEKWFTLEELYQMTGVHEYYKPLIRRWLRAVRTEGYVERSENGSFRALVSLTEERADEEWENWRKVNEQVDYSDLMMHFFEESRNNLLPMLRGQLDPVDLFFPQGKFHVALAAYKDNIVSRCMNKAVIEMITAIAKDFVKQYPGKEFRLLEVGAGVGGVSIDLIEALNKYPVKYLYTDISRSFLNEAQERFADKPWVEFALYDINEDYWNQNIAASSFDVILCNNVLHNANDELRVLKQFKEMSKPNGYVAVLDATGRNYTLLTSMEFHNGLNGVEDFRSEREQVFLSSAQWLSMFDNAGIRLVSRFPEEGNTLEILGQTLFIGRFESERKRLDTEKFICYMKKNLPDYMIPSYLEVMQEFPLTSNGKVDRKALQERMEMENPFVPVEGEAPETDLEKAVAAIWRTSLKREYIWRNENFYDAGGDSLLVAQVVAKMKENIEEAKCWEWDQLMIALIDSPTIEGLCKKLVEKKRDEAGRKEEADCLVVVKEEDSPKAVVFVHDGTGTKSPYDALIPCLQEGLEESRTSIYALVCNDMETYMQTEPEQLMQSLGEKYAHRLLETGKQEFQIIGYCMGGLIGIEISKVLTETGVTVYPLISIDTTPSRRMIDNEFLMERAFGMIIGADVTKTGHTVEDALLKQAIHKLSREGRNVVTNEELMQLDGEFAPVGNCYQKLAETTHEERLEALYKTIGGKDAQVLGYQKMRLNMLYQVFCHSFRAVITYDPGIYMGDAIVLSCKNKASAFLPVEEADNEAFWNEAVLGEVRYIPIGGTHLSCMASPVVEEVAKSILNLEAEHE</sequence>
<protein>
    <submittedName>
        <fullName evidence="8">Pyochelin synthetase</fullName>
    </submittedName>
</protein>
<dbReference type="InterPro" id="IPR029063">
    <property type="entry name" value="SAM-dependent_MTases_sf"/>
</dbReference>
<organism evidence="8 9">
    <name type="scientific">[Clostridium] polysaccharolyticum</name>
    <dbReference type="NCBI Taxonomy" id="29364"/>
    <lineage>
        <taxon>Bacteria</taxon>
        <taxon>Bacillati</taxon>
        <taxon>Bacillota</taxon>
        <taxon>Clostridia</taxon>
        <taxon>Lachnospirales</taxon>
        <taxon>Lachnospiraceae</taxon>
    </lineage>
</organism>
<dbReference type="InterPro" id="IPR044894">
    <property type="entry name" value="TubC_N_sf"/>
</dbReference>
<evidence type="ECO:0000256" key="4">
    <source>
        <dbReference type="ARBA" id="ARBA00022553"/>
    </source>
</evidence>
<dbReference type="CDD" id="cd19535">
    <property type="entry name" value="Cyc_NRPS"/>
    <property type="match status" value="1"/>
</dbReference>
<dbReference type="PROSITE" id="PS00012">
    <property type="entry name" value="PHOSPHOPANTETHEINE"/>
    <property type="match status" value="1"/>
</dbReference>
<dbReference type="InterPro" id="IPR029058">
    <property type="entry name" value="AB_hydrolase_fold"/>
</dbReference>
<evidence type="ECO:0000256" key="2">
    <source>
        <dbReference type="ARBA" id="ARBA00004924"/>
    </source>
</evidence>
<evidence type="ECO:0000256" key="5">
    <source>
        <dbReference type="ARBA" id="ARBA00022598"/>
    </source>
</evidence>
<dbReference type="InterPro" id="IPR036736">
    <property type="entry name" value="ACP-like_sf"/>
</dbReference>
<dbReference type="GO" id="GO:0016874">
    <property type="term" value="F:ligase activity"/>
    <property type="evidence" value="ECO:0007669"/>
    <property type="project" value="UniProtKB-KW"/>
</dbReference>
<dbReference type="InterPro" id="IPR045851">
    <property type="entry name" value="AMP-bd_C_sf"/>
</dbReference>
<dbReference type="Gene3D" id="3.30.559.10">
    <property type="entry name" value="Chloramphenicol acetyltransferase-like domain"/>
    <property type="match status" value="1"/>
</dbReference>
<dbReference type="InterPro" id="IPR001242">
    <property type="entry name" value="Condensation_dom"/>
</dbReference>
<dbReference type="Gene3D" id="3.30.559.30">
    <property type="entry name" value="Nonribosomal peptide synthetase, condensation domain"/>
    <property type="match status" value="1"/>
</dbReference>
<dbReference type="SUPFAM" id="SSF53335">
    <property type="entry name" value="S-adenosyl-L-methionine-dependent methyltransferases"/>
    <property type="match status" value="1"/>
</dbReference>
<dbReference type="Pfam" id="PF18563">
    <property type="entry name" value="TubC_N"/>
    <property type="match status" value="1"/>
</dbReference>
<evidence type="ECO:0000259" key="7">
    <source>
        <dbReference type="PROSITE" id="PS50075"/>
    </source>
</evidence>
<name>A0A1I0EC80_9FIRM</name>
<dbReference type="GO" id="GO:0031177">
    <property type="term" value="F:phosphopantetheine binding"/>
    <property type="evidence" value="ECO:0007669"/>
    <property type="project" value="TreeGrafter"/>
</dbReference>
<dbReference type="GO" id="GO:0005737">
    <property type="term" value="C:cytoplasm"/>
    <property type="evidence" value="ECO:0007669"/>
    <property type="project" value="TreeGrafter"/>
</dbReference>
<dbReference type="InterPro" id="IPR057737">
    <property type="entry name" value="Condensation_MtbB-like"/>
</dbReference>
<dbReference type="Gene3D" id="3.40.50.1820">
    <property type="entry name" value="alpha/beta hydrolase"/>
    <property type="match status" value="1"/>
</dbReference>
<dbReference type="Gene3D" id="1.10.10.1830">
    <property type="entry name" value="Non-ribosomal peptide synthase, adenylation domain"/>
    <property type="match status" value="1"/>
</dbReference>
<dbReference type="InterPro" id="IPR020845">
    <property type="entry name" value="AMP-binding_CS"/>
</dbReference>
<comment type="pathway">
    <text evidence="2">Siderophore biosynthesis.</text>
</comment>
<dbReference type="SUPFAM" id="SSF53474">
    <property type="entry name" value="alpha/beta-Hydrolases"/>
    <property type="match status" value="1"/>
</dbReference>
<dbReference type="PANTHER" id="PTHR45527:SF10">
    <property type="entry name" value="PYOCHELIN SYNTHASE PCHF"/>
    <property type="match status" value="1"/>
</dbReference>
<dbReference type="InterPro" id="IPR023213">
    <property type="entry name" value="CAT-like_dom_sf"/>
</dbReference>
<dbReference type="SUPFAM" id="SSF52777">
    <property type="entry name" value="CoA-dependent acyltransferases"/>
    <property type="match status" value="2"/>
</dbReference>
<dbReference type="Gene3D" id="1.10.1200.10">
    <property type="entry name" value="ACP-like"/>
    <property type="match status" value="1"/>
</dbReference>
<dbReference type="InterPro" id="IPR041464">
    <property type="entry name" value="TubC_N"/>
</dbReference>
<proteinExistence type="predicted"/>
<dbReference type="InterPro" id="IPR000873">
    <property type="entry name" value="AMP-dep_synth/lig_dom"/>
</dbReference>
<dbReference type="NCBIfam" id="TIGR01733">
    <property type="entry name" value="AA-adenyl-dom"/>
    <property type="match status" value="1"/>
</dbReference>
<dbReference type="EMBL" id="FOHN01000020">
    <property type="protein sequence ID" value="SET42771.1"/>
    <property type="molecule type" value="Genomic_DNA"/>
</dbReference>
<dbReference type="PROSITE" id="PS00455">
    <property type="entry name" value="AMP_BINDING"/>
    <property type="match status" value="1"/>
</dbReference>
<dbReference type="Pfam" id="PF08242">
    <property type="entry name" value="Methyltransf_12"/>
    <property type="match status" value="1"/>
</dbReference>
<keyword evidence="3" id="KW-0596">Phosphopantetheine</keyword>
<dbReference type="SUPFAM" id="SSF56801">
    <property type="entry name" value="Acetyl-CoA synthetase-like"/>
    <property type="match status" value="1"/>
</dbReference>
<keyword evidence="9" id="KW-1185">Reference proteome</keyword>
<evidence type="ECO:0000313" key="9">
    <source>
        <dbReference type="Proteomes" id="UP000199800"/>
    </source>
</evidence>
<dbReference type="PANTHER" id="PTHR45527">
    <property type="entry name" value="NONRIBOSOMAL PEPTIDE SYNTHETASE"/>
    <property type="match status" value="1"/>
</dbReference>
<dbReference type="Proteomes" id="UP000199800">
    <property type="component" value="Unassembled WGS sequence"/>
</dbReference>
<dbReference type="InterPro" id="IPR013217">
    <property type="entry name" value="Methyltransf_12"/>
</dbReference>
<dbReference type="GO" id="GO:0043041">
    <property type="term" value="P:amino acid activation for nonribosomal peptide biosynthetic process"/>
    <property type="evidence" value="ECO:0007669"/>
    <property type="project" value="TreeGrafter"/>
</dbReference>
<dbReference type="Gene3D" id="3.30.300.30">
    <property type="match status" value="2"/>
</dbReference>
<dbReference type="InterPro" id="IPR006162">
    <property type="entry name" value="Ppantetheine_attach_site"/>
</dbReference>
<comment type="cofactor">
    <cofactor evidence="1">
        <name>pantetheine 4'-phosphate</name>
        <dbReference type="ChEBI" id="CHEBI:47942"/>
    </cofactor>
</comment>
<evidence type="ECO:0000256" key="6">
    <source>
        <dbReference type="ARBA" id="ARBA00023194"/>
    </source>
</evidence>
<dbReference type="GO" id="GO:0008610">
    <property type="term" value="P:lipid biosynthetic process"/>
    <property type="evidence" value="ECO:0007669"/>
    <property type="project" value="UniProtKB-ARBA"/>
</dbReference>
<dbReference type="InterPro" id="IPR009081">
    <property type="entry name" value="PP-bd_ACP"/>
</dbReference>
<gene>
    <name evidence="8" type="ORF">SAMN04487772_1208</name>
</gene>
<dbReference type="GO" id="GO:0009403">
    <property type="term" value="P:toxin biosynthetic process"/>
    <property type="evidence" value="ECO:0007669"/>
    <property type="project" value="UniProtKB-ARBA"/>
</dbReference>
<evidence type="ECO:0000256" key="1">
    <source>
        <dbReference type="ARBA" id="ARBA00001957"/>
    </source>
</evidence>
<dbReference type="PROSITE" id="PS50075">
    <property type="entry name" value="CARRIER"/>
    <property type="match status" value="1"/>
</dbReference>
<dbReference type="SUPFAM" id="SSF47336">
    <property type="entry name" value="ACP-like"/>
    <property type="match status" value="1"/>
</dbReference>
<evidence type="ECO:0000256" key="3">
    <source>
        <dbReference type="ARBA" id="ARBA00022450"/>
    </source>
</evidence>
<dbReference type="CDD" id="cd02440">
    <property type="entry name" value="AdoMet_MTases"/>
    <property type="match status" value="1"/>
</dbReference>
<dbReference type="STRING" id="29364.SAMN04487772_1208"/>
<accession>A0A1I0EC80</accession>
<dbReference type="InterPro" id="IPR010071">
    <property type="entry name" value="AA_adenyl_dom"/>
</dbReference>
<keyword evidence="5" id="KW-0436">Ligase</keyword>
<dbReference type="OrthoDB" id="9778383at2"/>
<dbReference type="GO" id="GO:0017000">
    <property type="term" value="P:antibiotic biosynthetic process"/>
    <property type="evidence" value="ECO:0007669"/>
    <property type="project" value="UniProtKB-KW"/>
</dbReference>
<dbReference type="FunFam" id="3.30.559.30:FF:000006">
    <property type="entry name" value="Yersiniabactin polyketide/non-ribosomal peptide synthetase"/>
    <property type="match status" value="1"/>
</dbReference>
<keyword evidence="6" id="KW-0045">Antibiotic biosynthesis</keyword>
<dbReference type="InterPro" id="IPR042099">
    <property type="entry name" value="ANL_N_sf"/>
</dbReference>
<evidence type="ECO:0000313" key="8">
    <source>
        <dbReference type="EMBL" id="SET42771.1"/>
    </source>
</evidence>
<keyword evidence="4" id="KW-0597">Phosphoprotein</keyword>
<reference evidence="8 9" key="1">
    <citation type="submission" date="2016-10" db="EMBL/GenBank/DDBJ databases">
        <authorList>
            <person name="de Groot N.N."/>
        </authorList>
    </citation>
    <scope>NUCLEOTIDE SEQUENCE [LARGE SCALE GENOMIC DNA]</scope>
    <source>
        <strain evidence="8 9">DSM 1801</strain>
    </source>
</reference>
<dbReference type="Gene3D" id="3.40.50.150">
    <property type="entry name" value="Vaccinia Virus protein VP39"/>
    <property type="match status" value="1"/>
</dbReference>
<dbReference type="Pfam" id="PF00668">
    <property type="entry name" value="Condensation"/>
    <property type="match status" value="1"/>
</dbReference>